<organism evidence="1">
    <name type="scientific">viral metagenome</name>
    <dbReference type="NCBI Taxonomy" id="1070528"/>
    <lineage>
        <taxon>unclassified sequences</taxon>
        <taxon>metagenomes</taxon>
        <taxon>organismal metagenomes</taxon>
    </lineage>
</organism>
<gene>
    <name evidence="1" type="ORF">MM415B04169_0002</name>
</gene>
<accession>A0A6M3LGT6</accession>
<reference evidence="1" key="1">
    <citation type="submission" date="2020-03" db="EMBL/GenBank/DDBJ databases">
        <title>The deep terrestrial virosphere.</title>
        <authorList>
            <person name="Holmfeldt K."/>
            <person name="Nilsson E."/>
            <person name="Simone D."/>
            <person name="Lopez-Fernandez M."/>
            <person name="Wu X."/>
            <person name="de Brujin I."/>
            <person name="Lundin D."/>
            <person name="Andersson A."/>
            <person name="Bertilsson S."/>
            <person name="Dopson M."/>
        </authorList>
    </citation>
    <scope>NUCLEOTIDE SEQUENCE</scope>
    <source>
        <strain evidence="1">MM415B04169</strain>
    </source>
</reference>
<dbReference type="EMBL" id="MT143165">
    <property type="protein sequence ID" value="QJA93633.1"/>
    <property type="molecule type" value="Genomic_DNA"/>
</dbReference>
<sequence length="62" mass="7082">MTINRPPIHMLHLGRALCGDPRAKLISVCPTETTCPECRELSQYLDREKHKENCGLCREGME</sequence>
<evidence type="ECO:0000313" key="1">
    <source>
        <dbReference type="EMBL" id="QJA93633.1"/>
    </source>
</evidence>
<name>A0A6M3LGT6_9ZZZZ</name>
<dbReference type="AlphaFoldDB" id="A0A6M3LGT6"/>
<protein>
    <submittedName>
        <fullName evidence="1">Uncharacterized protein</fullName>
    </submittedName>
</protein>
<proteinExistence type="predicted"/>